<dbReference type="EMBL" id="WUQX01000001">
    <property type="protein sequence ID" value="MXP77948.1"/>
    <property type="molecule type" value="Genomic_DNA"/>
</dbReference>
<dbReference type="AlphaFoldDB" id="A0A7X3MK76"/>
<organism evidence="2 3">
    <name type="scientific">Sporofaciens musculi</name>
    <dbReference type="NCBI Taxonomy" id="2681861"/>
    <lineage>
        <taxon>Bacteria</taxon>
        <taxon>Bacillati</taxon>
        <taxon>Bacillota</taxon>
        <taxon>Clostridia</taxon>
        <taxon>Lachnospirales</taxon>
        <taxon>Lachnospiraceae</taxon>
        <taxon>Sporofaciens</taxon>
    </lineage>
</organism>
<gene>
    <name evidence="2" type="ORF">GN277_22125</name>
</gene>
<comment type="caution">
    <text evidence="2">The sequence shown here is derived from an EMBL/GenBank/DDBJ whole genome shotgun (WGS) entry which is preliminary data.</text>
</comment>
<feature type="domain" description="DUF6664" evidence="1">
    <location>
        <begin position="5"/>
        <end position="109"/>
    </location>
</feature>
<name>A0A7X3MK76_9FIRM</name>
<accession>A0A7X3MK76</accession>
<keyword evidence="3" id="KW-1185">Reference proteome</keyword>
<dbReference type="InterPro" id="IPR046605">
    <property type="entry name" value="DUF6664"/>
</dbReference>
<dbReference type="Pfam" id="PF20369">
    <property type="entry name" value="DUF6664"/>
    <property type="match status" value="1"/>
</dbReference>
<evidence type="ECO:0000313" key="3">
    <source>
        <dbReference type="Proteomes" id="UP000460412"/>
    </source>
</evidence>
<reference evidence="2 3" key="1">
    <citation type="submission" date="2019-12" db="EMBL/GenBank/DDBJ databases">
        <title>Sporaefaciens musculi gen. nov., sp. nov., a novel bacterium isolated from the caecum of an obese mouse.</title>
        <authorList>
            <person name="Rasmussen T.S."/>
            <person name="Streidl T."/>
            <person name="Hitch T.C.A."/>
            <person name="Wortmann E."/>
            <person name="Deptula P."/>
            <person name="Hansen M."/>
            <person name="Nielsen D.S."/>
            <person name="Clavel T."/>
            <person name="Vogensen F.K."/>
        </authorList>
    </citation>
    <scope>NUCLEOTIDE SEQUENCE [LARGE SCALE GENOMIC DNA]</scope>
    <source>
        <strain evidence="2 3">WCA-9-b2</strain>
    </source>
</reference>
<proteinExistence type="predicted"/>
<evidence type="ECO:0000313" key="2">
    <source>
        <dbReference type="EMBL" id="MXP77948.1"/>
    </source>
</evidence>
<dbReference type="Proteomes" id="UP000460412">
    <property type="component" value="Unassembled WGS sequence"/>
</dbReference>
<protein>
    <recommendedName>
        <fullName evidence="1">DUF6664 domain-containing protein</fullName>
    </recommendedName>
</protein>
<evidence type="ECO:0000259" key="1">
    <source>
        <dbReference type="Pfam" id="PF20369"/>
    </source>
</evidence>
<sequence>MSGAFRFETFVDAHSNIFNEYLSSVIAKLPKENEEYKAVQDEIESLYGKYPTVLGVFDSEQAAELTREECAAVIRIMELKNQLMDMELQSIYFRGCYDSVGYLKKAGVL</sequence>